<keyword evidence="2" id="KW-1185">Reference proteome</keyword>
<evidence type="ECO:0000313" key="1">
    <source>
        <dbReference type="EMBL" id="KAK3227023.1"/>
    </source>
</evidence>
<dbReference type="Proteomes" id="UP001281410">
    <property type="component" value="Unassembled WGS sequence"/>
</dbReference>
<accession>A0AAE0AZ32</accession>
<evidence type="ECO:0000313" key="2">
    <source>
        <dbReference type="Proteomes" id="UP001281410"/>
    </source>
</evidence>
<dbReference type="EMBL" id="JANJYJ010000002">
    <property type="protein sequence ID" value="KAK3227023.1"/>
    <property type="molecule type" value="Genomic_DNA"/>
</dbReference>
<reference evidence="1" key="1">
    <citation type="journal article" date="2023" name="Plant J.">
        <title>Genome sequences and population genomics provide insights into the demographic history, inbreeding, and mutation load of two 'living fossil' tree species of Dipteronia.</title>
        <authorList>
            <person name="Feng Y."/>
            <person name="Comes H.P."/>
            <person name="Chen J."/>
            <person name="Zhu S."/>
            <person name="Lu R."/>
            <person name="Zhang X."/>
            <person name="Li P."/>
            <person name="Qiu J."/>
            <person name="Olsen K.M."/>
            <person name="Qiu Y."/>
        </authorList>
    </citation>
    <scope>NUCLEOTIDE SEQUENCE</scope>
    <source>
        <strain evidence="1">NBL</strain>
    </source>
</reference>
<dbReference type="AlphaFoldDB" id="A0AAE0AZ32"/>
<comment type="caution">
    <text evidence="1">The sequence shown here is derived from an EMBL/GenBank/DDBJ whole genome shotgun (WGS) entry which is preliminary data.</text>
</comment>
<proteinExistence type="predicted"/>
<protein>
    <submittedName>
        <fullName evidence="1">Uncharacterized protein</fullName>
    </submittedName>
</protein>
<organism evidence="1 2">
    <name type="scientific">Dipteronia sinensis</name>
    <dbReference type="NCBI Taxonomy" id="43782"/>
    <lineage>
        <taxon>Eukaryota</taxon>
        <taxon>Viridiplantae</taxon>
        <taxon>Streptophyta</taxon>
        <taxon>Embryophyta</taxon>
        <taxon>Tracheophyta</taxon>
        <taxon>Spermatophyta</taxon>
        <taxon>Magnoliopsida</taxon>
        <taxon>eudicotyledons</taxon>
        <taxon>Gunneridae</taxon>
        <taxon>Pentapetalae</taxon>
        <taxon>rosids</taxon>
        <taxon>malvids</taxon>
        <taxon>Sapindales</taxon>
        <taxon>Sapindaceae</taxon>
        <taxon>Hippocastanoideae</taxon>
        <taxon>Acereae</taxon>
        <taxon>Dipteronia</taxon>
    </lineage>
</organism>
<gene>
    <name evidence="1" type="ORF">Dsin_006885</name>
</gene>
<sequence length="95" mass="10892">MKTRSSSACEMKLQQKPDETKKVVWNLHDEIAKVIVRGLARGFDFNGKHKEMLEIIAMRGEENDHRFHDLVKRLVSKYGGSFESSAILLAMKWSG</sequence>
<name>A0AAE0AZ32_9ROSI</name>